<name>A0ABS9X4U4_9GAMM</name>
<accession>A0ABS9X4U4</accession>
<evidence type="ECO:0000313" key="3">
    <source>
        <dbReference type="Proteomes" id="UP001139646"/>
    </source>
</evidence>
<gene>
    <name evidence="2" type="ORF">L3081_20015</name>
</gene>
<feature type="region of interest" description="Disordered" evidence="1">
    <location>
        <begin position="1"/>
        <end position="23"/>
    </location>
</feature>
<sequence>MKEINATATDASGAETSTNILKSDSPTITSSDDYITALYSLISSNNDRLTAIDGPQELVLALGEEEQLITIGEDQSITFSNIEHLSQLAPEDFLSIRLYTNNDASNILWEYAFLTNDLDIDSDNNNGFSEPDSSGTEERMESKFNDLDKPGKLIVVDASIENVEGNDNTLPGFANYFGIKKTTFVPLVIHVNLGEQGDRDKTLLQLSYYASVPKSPAEFEYHFYDEDAENDGDEKSDKDKKQYIPSKGVLRVWTKKSTQDRNYLSVIESGDFVPTDILIRLSQLPELVDDKLTLYVEVVGISELPGNYLIQAKIVNL</sequence>
<proteinExistence type="predicted"/>
<keyword evidence="3" id="KW-1185">Reference proteome</keyword>
<dbReference type="RefSeq" id="WP_242288030.1">
    <property type="nucleotide sequence ID" value="NZ_JAKKSL010000004.1"/>
</dbReference>
<reference evidence="2" key="1">
    <citation type="submission" date="2022-01" db="EMBL/GenBank/DDBJ databases">
        <title>Colwellia maritima, isolated from seawater.</title>
        <authorList>
            <person name="Kristyanto S."/>
            <person name="Jung J."/>
            <person name="Jeon C.O."/>
        </authorList>
    </citation>
    <scope>NUCLEOTIDE SEQUENCE</scope>
    <source>
        <strain evidence="2">MSW7</strain>
    </source>
</reference>
<dbReference type="Proteomes" id="UP001139646">
    <property type="component" value="Unassembled WGS sequence"/>
</dbReference>
<comment type="caution">
    <text evidence="2">The sequence shown here is derived from an EMBL/GenBank/DDBJ whole genome shotgun (WGS) entry which is preliminary data.</text>
</comment>
<protein>
    <submittedName>
        <fullName evidence="2">Uncharacterized protein</fullName>
    </submittedName>
</protein>
<organism evidence="2 3">
    <name type="scientific">Colwellia maritima</name>
    <dbReference type="NCBI Taxonomy" id="2912588"/>
    <lineage>
        <taxon>Bacteria</taxon>
        <taxon>Pseudomonadati</taxon>
        <taxon>Pseudomonadota</taxon>
        <taxon>Gammaproteobacteria</taxon>
        <taxon>Alteromonadales</taxon>
        <taxon>Colwelliaceae</taxon>
        <taxon>Colwellia</taxon>
    </lineage>
</organism>
<evidence type="ECO:0000313" key="2">
    <source>
        <dbReference type="EMBL" id="MCI2285244.1"/>
    </source>
</evidence>
<evidence type="ECO:0000256" key="1">
    <source>
        <dbReference type="SAM" id="MobiDB-lite"/>
    </source>
</evidence>
<dbReference type="EMBL" id="JAKKSL010000004">
    <property type="protein sequence ID" value="MCI2285244.1"/>
    <property type="molecule type" value="Genomic_DNA"/>
</dbReference>